<evidence type="ECO:0000313" key="1">
    <source>
        <dbReference type="EMBL" id="PHQ14920.1"/>
    </source>
</evidence>
<proteinExistence type="predicted"/>
<sequence>MIIRIFIALLALNMVAFVVRAEAGENRVFADEIPQQDIYELQEQMSGDFDSDDTSDALAEIGSRLLSLKLSKSYANERYYASHAARPDHGVALLEEGACLNLKWNF</sequence>
<gene>
    <name evidence="1" type="ORF">CLH61_11275</name>
</gene>
<organism evidence="1 2">
    <name type="scientific">Marinobacter profundi</name>
    <dbReference type="NCBI Taxonomy" id="2666256"/>
    <lineage>
        <taxon>Bacteria</taxon>
        <taxon>Pseudomonadati</taxon>
        <taxon>Pseudomonadota</taxon>
        <taxon>Gammaproteobacteria</taxon>
        <taxon>Pseudomonadales</taxon>
        <taxon>Marinobacteraceae</taxon>
        <taxon>Marinobacter</taxon>
    </lineage>
</organism>
<reference evidence="1 2" key="1">
    <citation type="submission" date="2017-09" db="EMBL/GenBank/DDBJ databases">
        <title>The draft genome sequences of Marinobacter sp. PWS21.</title>
        <authorList>
            <person name="Cao J."/>
        </authorList>
    </citation>
    <scope>NUCLEOTIDE SEQUENCE [LARGE SCALE GENOMIC DNA]</scope>
    <source>
        <strain evidence="1 2">PWS21</strain>
    </source>
</reference>
<dbReference type="RefSeq" id="WP_099614837.1">
    <property type="nucleotide sequence ID" value="NZ_KZ319371.1"/>
</dbReference>
<comment type="caution">
    <text evidence="1">The sequence shown here is derived from an EMBL/GenBank/DDBJ whole genome shotgun (WGS) entry which is preliminary data.</text>
</comment>
<dbReference type="Proteomes" id="UP000231409">
    <property type="component" value="Unassembled WGS sequence"/>
</dbReference>
<name>A0A2G1UKH6_9GAMM</name>
<keyword evidence="2" id="KW-1185">Reference proteome</keyword>
<accession>A0A2G1UKH6</accession>
<dbReference type="AlphaFoldDB" id="A0A2G1UKH6"/>
<evidence type="ECO:0000313" key="2">
    <source>
        <dbReference type="Proteomes" id="UP000231409"/>
    </source>
</evidence>
<protein>
    <submittedName>
        <fullName evidence="1">Uncharacterized protein</fullName>
    </submittedName>
</protein>
<dbReference type="EMBL" id="NTFH01000008">
    <property type="protein sequence ID" value="PHQ14920.1"/>
    <property type="molecule type" value="Genomic_DNA"/>
</dbReference>